<keyword evidence="2" id="KW-1185">Reference proteome</keyword>
<dbReference type="AlphaFoldDB" id="A0A6N6JDE3"/>
<sequence length="79" mass="9062">MAETRHDDFNLIRQPQTPFERAEHYQRENGTAMFWTVFVERDGRAEAAGTAFELSSGEIILPAIATNGRVLLKHDFRRA</sequence>
<name>A0A6N6JDE3_9RHOB</name>
<dbReference type="EMBL" id="BLJE01000002">
    <property type="protein sequence ID" value="GFE64373.1"/>
    <property type="molecule type" value="Genomic_DNA"/>
</dbReference>
<gene>
    <name evidence="1" type="ORF">KIN_14470</name>
</gene>
<dbReference type="Proteomes" id="UP000436822">
    <property type="component" value="Unassembled WGS sequence"/>
</dbReference>
<organism evidence="1 2">
    <name type="scientific">Litoreibacter roseus</name>
    <dbReference type="NCBI Taxonomy" id="2601869"/>
    <lineage>
        <taxon>Bacteria</taxon>
        <taxon>Pseudomonadati</taxon>
        <taxon>Pseudomonadota</taxon>
        <taxon>Alphaproteobacteria</taxon>
        <taxon>Rhodobacterales</taxon>
        <taxon>Roseobacteraceae</taxon>
        <taxon>Litoreibacter</taxon>
    </lineage>
</organism>
<proteinExistence type="predicted"/>
<reference evidence="1 2" key="1">
    <citation type="submission" date="2019-12" db="EMBL/GenBank/DDBJ databases">
        <title>Litoreibacter badius sp. nov., a novel bacteriochlorophyll a-containing bacterium in the genus Litoreibacter.</title>
        <authorList>
            <person name="Kanamuro M."/>
            <person name="Takabe Y."/>
            <person name="Mori K."/>
            <person name="Takaichi S."/>
            <person name="Hanada S."/>
        </authorList>
    </citation>
    <scope>NUCLEOTIDE SEQUENCE [LARGE SCALE GENOMIC DNA]</scope>
    <source>
        <strain evidence="1 2">K6</strain>
    </source>
</reference>
<evidence type="ECO:0000313" key="1">
    <source>
        <dbReference type="EMBL" id="GFE64373.1"/>
    </source>
</evidence>
<dbReference type="RefSeq" id="WP_159805505.1">
    <property type="nucleotide sequence ID" value="NZ_BLJE01000002.1"/>
</dbReference>
<comment type="caution">
    <text evidence="1">The sequence shown here is derived from an EMBL/GenBank/DDBJ whole genome shotgun (WGS) entry which is preliminary data.</text>
</comment>
<evidence type="ECO:0000313" key="2">
    <source>
        <dbReference type="Proteomes" id="UP000436822"/>
    </source>
</evidence>
<protein>
    <submittedName>
        <fullName evidence="1">Uncharacterized protein</fullName>
    </submittedName>
</protein>
<accession>A0A6N6JDE3</accession>